<reference evidence="1" key="1">
    <citation type="journal article" date="2015" name="Nature">
        <title>Complex archaea that bridge the gap between prokaryotes and eukaryotes.</title>
        <authorList>
            <person name="Spang A."/>
            <person name="Saw J.H."/>
            <person name="Jorgensen S.L."/>
            <person name="Zaremba-Niedzwiedzka K."/>
            <person name="Martijn J."/>
            <person name="Lind A.E."/>
            <person name="van Eijk R."/>
            <person name="Schleper C."/>
            <person name="Guy L."/>
            <person name="Ettema T.J."/>
        </authorList>
    </citation>
    <scope>NUCLEOTIDE SEQUENCE</scope>
</reference>
<evidence type="ECO:0000313" key="1">
    <source>
        <dbReference type="EMBL" id="KKM18821.1"/>
    </source>
</evidence>
<gene>
    <name evidence="1" type="ORF">LCGC14_1661850</name>
</gene>
<dbReference type="EMBL" id="LAZR01014137">
    <property type="protein sequence ID" value="KKM18821.1"/>
    <property type="molecule type" value="Genomic_DNA"/>
</dbReference>
<name>A0A0F9HTV3_9ZZZZ</name>
<sequence length="195" mass="22304">MSGLRFVFKVQEDLIFSILSDSSASLLFVTSRLSRIMDEFYDKYPDLSKLKDYQELEDPDFDEIVGSIITGKEELYMNETFYKKAIEIFKDLIFEDEMVGAALLTTQGNIIYTSLPNEILVNSLKELEIRFMVGALYLPESYYSLENGQKVFSKIVDIPWKLDPLLVVALYDSIVPLGLAEMNLNKVINLIANII</sequence>
<comment type="caution">
    <text evidence="1">The sequence shown here is derived from an EMBL/GenBank/DDBJ whole genome shotgun (WGS) entry which is preliminary data.</text>
</comment>
<organism evidence="1">
    <name type="scientific">marine sediment metagenome</name>
    <dbReference type="NCBI Taxonomy" id="412755"/>
    <lineage>
        <taxon>unclassified sequences</taxon>
        <taxon>metagenomes</taxon>
        <taxon>ecological metagenomes</taxon>
    </lineage>
</organism>
<proteinExistence type="predicted"/>
<protein>
    <submittedName>
        <fullName evidence="1">Uncharacterized protein</fullName>
    </submittedName>
</protein>
<accession>A0A0F9HTV3</accession>
<dbReference type="AlphaFoldDB" id="A0A0F9HTV3"/>